<accession>A0A0H2YT93</accession>
<dbReference type="RefSeq" id="WP_011591176.1">
    <property type="nucleotide sequence ID" value="NC_008261.1"/>
</dbReference>
<feature type="transmembrane region" description="Helical" evidence="1">
    <location>
        <begin position="315"/>
        <end position="336"/>
    </location>
</feature>
<feature type="transmembrane region" description="Helical" evidence="1">
    <location>
        <begin position="394"/>
        <end position="415"/>
    </location>
</feature>
<feature type="transmembrane region" description="Helical" evidence="1">
    <location>
        <begin position="209"/>
        <end position="231"/>
    </location>
</feature>
<feature type="transmembrane region" description="Helical" evidence="1">
    <location>
        <begin position="237"/>
        <end position="255"/>
    </location>
</feature>
<dbReference type="PaxDb" id="195103-CPF_2910"/>
<feature type="transmembrane region" description="Helical" evidence="1">
    <location>
        <begin position="48"/>
        <end position="70"/>
    </location>
</feature>
<name>A0A0H2YT93_CLOP1</name>
<keyword evidence="4" id="KW-1185">Reference proteome</keyword>
<keyword evidence="1" id="KW-1133">Transmembrane helix</keyword>
<feature type="transmembrane region" description="Helical" evidence="1">
    <location>
        <begin position="427"/>
        <end position="448"/>
    </location>
</feature>
<dbReference type="HOGENOM" id="CLU_048533_0_0_9"/>
<dbReference type="InterPro" id="IPR011642">
    <property type="entry name" value="Gate_dom"/>
</dbReference>
<proteinExistence type="predicted"/>
<organism evidence="3 4">
    <name type="scientific">Clostridium perfringens (strain ATCC 13124 / DSM 756 / JCM 1290 / NCIMB 6125 / NCTC 8237 / Type A)</name>
    <dbReference type="NCBI Taxonomy" id="195103"/>
    <lineage>
        <taxon>Bacteria</taxon>
        <taxon>Bacillati</taxon>
        <taxon>Bacillota</taxon>
        <taxon>Clostridia</taxon>
        <taxon>Eubacteriales</taxon>
        <taxon>Clostridiaceae</taxon>
        <taxon>Clostridium</taxon>
    </lineage>
</organism>
<dbReference type="AlphaFoldDB" id="A0A0H2YT93"/>
<dbReference type="eggNOG" id="COG3314">
    <property type="taxonomic scope" value="Bacteria"/>
</dbReference>
<reference evidence="3 4" key="1">
    <citation type="journal article" date="2006" name="Genome Res.">
        <title>Skewed genomic variability in strains of the toxigenic bacterial pathogen, Clostridium perfringens.</title>
        <authorList>
            <person name="Myers G.S."/>
            <person name="Rasko D.A."/>
            <person name="Cheung J.K."/>
            <person name="Ravel J."/>
            <person name="Seshadri R."/>
            <person name="Deboy R.T."/>
            <person name="Ren Q."/>
            <person name="Varga J."/>
            <person name="Awad M.M."/>
            <person name="Brinkac L.M."/>
            <person name="Daugherty S.C."/>
            <person name="Haft D.H."/>
            <person name="Dodson R.J."/>
            <person name="Madupu R."/>
            <person name="Nelson W.C."/>
            <person name="Rosovitz M.J."/>
            <person name="Sullivan S.A."/>
            <person name="Khouri H."/>
            <person name="Dimitrov G.I."/>
            <person name="Watkins K.L."/>
            <person name="Mulligan S."/>
            <person name="Benton J."/>
            <person name="Radune D."/>
            <person name="Fisher D.J."/>
            <person name="Atkins H.S."/>
            <person name="Hiscox T."/>
            <person name="Jost B.H."/>
            <person name="Billington S.J."/>
            <person name="Songer J.G."/>
            <person name="McClane B.A."/>
            <person name="Titball R.W."/>
            <person name="Rood J.I."/>
            <person name="Melville S.B."/>
            <person name="Paulsen I.T."/>
        </authorList>
    </citation>
    <scope>NUCLEOTIDE SEQUENCE [LARGE SCALE GENOMIC DNA]</scope>
    <source>
        <strain evidence="4">ATCC 13124 / DSM 756 / JCM 1290 / NCIMB 6125 / NCTC 8237 / S 107 / Type A</strain>
    </source>
</reference>
<dbReference type="KEGG" id="cpf:CPF_2910"/>
<gene>
    <name evidence="3" type="ordered locus">CPF_2910</name>
</gene>
<evidence type="ECO:0000256" key="1">
    <source>
        <dbReference type="SAM" id="Phobius"/>
    </source>
</evidence>
<dbReference type="Proteomes" id="UP000001823">
    <property type="component" value="Chromosome"/>
</dbReference>
<protein>
    <submittedName>
        <fullName evidence="3">Nucleoside recognition domain protein</fullName>
    </submittedName>
</protein>
<evidence type="ECO:0000313" key="3">
    <source>
        <dbReference type="EMBL" id="ABG84270.2"/>
    </source>
</evidence>
<keyword evidence="1" id="KW-0472">Membrane</keyword>
<feature type="transmembrane region" description="Helical" evidence="1">
    <location>
        <begin position="91"/>
        <end position="111"/>
    </location>
</feature>
<sequence>MKTKYKSSDLLKFIIPSLLGVILFMVPINDGGNITIPVAFFTTRLKDLIGDYLPTLSMIVVVIAASLTIITKAFKPKFIIENNFLNSLLNVNWIWTIGRILGGLFIISAFTRFGPEIIKSDLTGAFILNDLLPTLIVVFFFAGLFLPLLLNFGLLEFCGALLTKIMRPLFKLPGRSSIDCMTSWLGDGTIGVLLTSKQYEEGFYTEREACIVSTMFSVVSITFSFVVLSQVGLENMFIPFYLTVTFAGIVAAIILPRVWPLSKKPDAYFNNAEPKNVEDVPEGFTPFTFGVFKAVEKAQNESSLKKFFADGIKNVLEMWIGVLPVVMAMGTLALMIAEYTPVFQWLGVPFIPLFKILGIPEASAASQTVIVGFADMFLPSVIASKTILSDMTKFVVACVSVTQLIYLSEVGSVILGSKIPLNLKELFMIFLMRTLVTLPVIALVAHLLF</sequence>
<feature type="transmembrane region" description="Helical" evidence="1">
    <location>
        <begin position="131"/>
        <end position="162"/>
    </location>
</feature>
<evidence type="ECO:0000313" key="4">
    <source>
        <dbReference type="Proteomes" id="UP000001823"/>
    </source>
</evidence>
<dbReference type="Pfam" id="PF07670">
    <property type="entry name" value="Gate"/>
    <property type="match status" value="1"/>
</dbReference>
<dbReference type="GeneID" id="93000811"/>
<keyword evidence="1" id="KW-0812">Transmembrane</keyword>
<dbReference type="EMBL" id="CP000246">
    <property type="protein sequence ID" value="ABG84270.2"/>
    <property type="molecule type" value="Genomic_DNA"/>
</dbReference>
<feature type="domain" description="Nucleoside transporter/FeoB GTPase Gate" evidence="2">
    <location>
        <begin position="134"/>
        <end position="232"/>
    </location>
</feature>
<feature type="transmembrane region" description="Helical" evidence="1">
    <location>
        <begin position="10"/>
        <end position="28"/>
    </location>
</feature>
<evidence type="ECO:0000259" key="2">
    <source>
        <dbReference type="Pfam" id="PF07670"/>
    </source>
</evidence>